<gene>
    <name evidence="2" type="ORF">SAMN02982931_00126</name>
</gene>
<protein>
    <submittedName>
        <fullName evidence="2">Uncharacterized protein</fullName>
    </submittedName>
</protein>
<keyword evidence="1" id="KW-0732">Signal</keyword>
<evidence type="ECO:0000313" key="2">
    <source>
        <dbReference type="EMBL" id="SDB02953.1"/>
    </source>
</evidence>
<evidence type="ECO:0000256" key="1">
    <source>
        <dbReference type="SAM" id="SignalP"/>
    </source>
</evidence>
<dbReference type="EMBL" id="FMXQ01000001">
    <property type="protein sequence ID" value="SDB02953.1"/>
    <property type="molecule type" value="Genomic_DNA"/>
</dbReference>
<dbReference type="SUPFAM" id="SSF48452">
    <property type="entry name" value="TPR-like"/>
    <property type="match status" value="1"/>
</dbReference>
<proteinExistence type="predicted"/>
<feature type="signal peptide" evidence="1">
    <location>
        <begin position="1"/>
        <end position="32"/>
    </location>
</feature>
<dbReference type="Proteomes" id="UP000199071">
    <property type="component" value="Unassembled WGS sequence"/>
</dbReference>
<name>A0A1G6A4L1_9HYPH</name>
<dbReference type="STRING" id="665467.SAMN02982931_00126"/>
<dbReference type="Gene3D" id="1.25.40.10">
    <property type="entry name" value="Tetratricopeptide repeat domain"/>
    <property type="match status" value="1"/>
</dbReference>
<accession>A0A1G6A4L1</accession>
<keyword evidence="3" id="KW-1185">Reference proteome</keyword>
<dbReference type="InterPro" id="IPR019734">
    <property type="entry name" value="TPR_rpt"/>
</dbReference>
<dbReference type="AlphaFoldDB" id="A0A1G6A4L1"/>
<evidence type="ECO:0000313" key="3">
    <source>
        <dbReference type="Proteomes" id="UP000199071"/>
    </source>
</evidence>
<dbReference type="InterPro" id="IPR011990">
    <property type="entry name" value="TPR-like_helical_dom_sf"/>
</dbReference>
<sequence length="199" mass="22138">MPRFVRSSWRRLPHIAAVVAAMAAGTLSPTTAAETTPLRGDAAEHIAEGDRLFAFLSRARTEAEARAMEDEIWRHWMRAPDSAAAELMAKAMERRTSYDFAGAVAILDDLVVLAPEWAEGWNQRATIRFMQGDFPGSLSDIEETLQREPRHFGAMAGMALILTQQGRVRQAQAILREAVEINPFLRERAMIVPVPGQDI</sequence>
<organism evidence="2 3">
    <name type="scientific">Bauldia litoralis</name>
    <dbReference type="NCBI Taxonomy" id="665467"/>
    <lineage>
        <taxon>Bacteria</taxon>
        <taxon>Pseudomonadati</taxon>
        <taxon>Pseudomonadota</taxon>
        <taxon>Alphaproteobacteria</taxon>
        <taxon>Hyphomicrobiales</taxon>
        <taxon>Kaistiaceae</taxon>
        <taxon>Bauldia</taxon>
    </lineage>
</organism>
<dbReference type="Pfam" id="PF14559">
    <property type="entry name" value="TPR_19"/>
    <property type="match status" value="1"/>
</dbReference>
<reference evidence="2 3" key="1">
    <citation type="submission" date="2016-10" db="EMBL/GenBank/DDBJ databases">
        <authorList>
            <person name="de Groot N.N."/>
        </authorList>
    </citation>
    <scope>NUCLEOTIDE SEQUENCE [LARGE SCALE GENOMIC DNA]</scope>
    <source>
        <strain evidence="2 3">ATCC 35022</strain>
    </source>
</reference>
<dbReference type="SMART" id="SM00028">
    <property type="entry name" value="TPR"/>
    <property type="match status" value="2"/>
</dbReference>
<feature type="chain" id="PRO_5011431896" evidence="1">
    <location>
        <begin position="33"/>
        <end position="199"/>
    </location>
</feature>